<sequence length="191" mass="21053">VGDRAEVAFDCHWSYTADGAKRLAYALEDYPIWWLEDPIPPENHDVQRTVTQSTTTPIATGENVYRTHGSRRLIEEEAVDILAPDIPRVGGMREGMKIANMADDYYVPLAMHNVSSPIGTMASAQLGAAIPNVLAVEYHSYQLGWWEDLVEESVLGTGRLPIPDEPGLGLTLDFDTVGEHLVAGETLFDET</sequence>
<dbReference type="Proteomes" id="UP000011566">
    <property type="component" value="Unassembled WGS sequence"/>
</dbReference>
<dbReference type="eggNOG" id="arCOG01168">
    <property type="taxonomic scope" value="Archaea"/>
</dbReference>
<dbReference type="CDD" id="cd03316">
    <property type="entry name" value="MR_like"/>
    <property type="match status" value="1"/>
</dbReference>
<dbReference type="InterPro" id="IPR018110">
    <property type="entry name" value="Mandel_Rmase/mucon_lact_enz_CS"/>
</dbReference>
<evidence type="ECO:0000259" key="1">
    <source>
        <dbReference type="Pfam" id="PF13378"/>
    </source>
</evidence>
<reference evidence="2 3" key="1">
    <citation type="journal article" date="2014" name="PLoS Genet.">
        <title>Phylogenetically driven sequencing of extremely halophilic archaea reveals strategies for static and dynamic osmo-response.</title>
        <authorList>
            <person name="Becker E.A."/>
            <person name="Seitzer P.M."/>
            <person name="Tritt A."/>
            <person name="Larsen D."/>
            <person name="Krusor M."/>
            <person name="Yao A.I."/>
            <person name="Wu D."/>
            <person name="Madern D."/>
            <person name="Eisen J.A."/>
            <person name="Darling A.E."/>
            <person name="Facciotti M.T."/>
        </authorList>
    </citation>
    <scope>NUCLEOTIDE SEQUENCE [LARGE SCALE GENOMIC DNA]</scope>
    <source>
        <strain evidence="2 3">100A6</strain>
    </source>
</reference>
<proteinExistence type="predicted"/>
<feature type="non-terminal residue" evidence="2">
    <location>
        <position position="1"/>
    </location>
</feature>
<dbReference type="InterPro" id="IPR036849">
    <property type="entry name" value="Enolase-like_C_sf"/>
</dbReference>
<dbReference type="InterPro" id="IPR034593">
    <property type="entry name" value="DgoD-like"/>
</dbReference>
<dbReference type="OrthoDB" id="42605at2157"/>
<dbReference type="RefSeq" id="WP_007694571.1">
    <property type="nucleotide sequence ID" value="NZ_AOMB01000036.1"/>
</dbReference>
<dbReference type="PANTHER" id="PTHR48080:SF2">
    <property type="entry name" value="D-GALACTONATE DEHYDRATASE"/>
    <property type="match status" value="1"/>
</dbReference>
<evidence type="ECO:0000313" key="3">
    <source>
        <dbReference type="Proteomes" id="UP000011566"/>
    </source>
</evidence>
<dbReference type="Gene3D" id="3.20.20.120">
    <property type="entry name" value="Enolase-like C-terminal domain"/>
    <property type="match status" value="1"/>
</dbReference>
<gene>
    <name evidence="2" type="ORF">C447_13127</name>
</gene>
<protein>
    <submittedName>
        <fullName evidence="2">D-xylonate dehydratase</fullName>
    </submittedName>
</protein>
<dbReference type="EMBL" id="AOMB01000036">
    <property type="protein sequence ID" value="EMA37163.1"/>
    <property type="molecule type" value="Genomic_DNA"/>
</dbReference>
<accession>M0LVH6</accession>
<name>M0LVH6_9EURY</name>
<dbReference type="PROSITE" id="PS00909">
    <property type="entry name" value="MR_MLE_2"/>
    <property type="match status" value="1"/>
</dbReference>
<dbReference type="InterPro" id="IPR029065">
    <property type="entry name" value="Enolase_C-like"/>
</dbReference>
<evidence type="ECO:0000313" key="2">
    <source>
        <dbReference type="EMBL" id="EMA37163.1"/>
    </source>
</evidence>
<dbReference type="SUPFAM" id="SSF51604">
    <property type="entry name" value="Enolase C-terminal domain-like"/>
    <property type="match status" value="1"/>
</dbReference>
<dbReference type="Pfam" id="PF13378">
    <property type="entry name" value="MR_MLE_C"/>
    <property type="match status" value="1"/>
</dbReference>
<feature type="domain" description="Enolase C-terminal" evidence="1">
    <location>
        <begin position="1"/>
        <end position="175"/>
    </location>
</feature>
<dbReference type="SFLD" id="SFLDS00001">
    <property type="entry name" value="Enolase"/>
    <property type="match status" value="1"/>
</dbReference>
<dbReference type="PANTHER" id="PTHR48080">
    <property type="entry name" value="D-GALACTONATE DEHYDRATASE-RELATED"/>
    <property type="match status" value="1"/>
</dbReference>
<organism evidence="2 3">
    <name type="scientific">Halococcus hamelinensis 100A6</name>
    <dbReference type="NCBI Taxonomy" id="1132509"/>
    <lineage>
        <taxon>Archaea</taxon>
        <taxon>Methanobacteriati</taxon>
        <taxon>Methanobacteriota</taxon>
        <taxon>Stenosarchaea group</taxon>
        <taxon>Halobacteria</taxon>
        <taxon>Halobacteriales</taxon>
        <taxon>Halococcaceae</taxon>
        <taxon>Halococcus</taxon>
    </lineage>
</organism>
<dbReference type="GO" id="GO:0009063">
    <property type="term" value="P:amino acid catabolic process"/>
    <property type="evidence" value="ECO:0007669"/>
    <property type="project" value="InterPro"/>
</dbReference>
<dbReference type="PATRIC" id="fig|1132509.6.peg.3043"/>
<comment type="caution">
    <text evidence="2">The sequence shown here is derived from an EMBL/GenBank/DDBJ whole genome shotgun (WGS) entry which is preliminary data.</text>
</comment>
<keyword evidence="3" id="KW-1185">Reference proteome</keyword>
<dbReference type="AlphaFoldDB" id="M0LVH6"/>